<evidence type="ECO:0000313" key="1">
    <source>
        <dbReference type="EMBL" id="KAK3592849.1"/>
    </source>
</evidence>
<organism evidence="1 2">
    <name type="scientific">Potamilus streckersoni</name>
    <dbReference type="NCBI Taxonomy" id="2493646"/>
    <lineage>
        <taxon>Eukaryota</taxon>
        <taxon>Metazoa</taxon>
        <taxon>Spiralia</taxon>
        <taxon>Lophotrochozoa</taxon>
        <taxon>Mollusca</taxon>
        <taxon>Bivalvia</taxon>
        <taxon>Autobranchia</taxon>
        <taxon>Heteroconchia</taxon>
        <taxon>Palaeoheterodonta</taxon>
        <taxon>Unionida</taxon>
        <taxon>Unionoidea</taxon>
        <taxon>Unionidae</taxon>
        <taxon>Ambleminae</taxon>
        <taxon>Lampsilini</taxon>
        <taxon>Potamilus</taxon>
    </lineage>
</organism>
<dbReference type="EMBL" id="JAEAOA010001734">
    <property type="protein sequence ID" value="KAK3592849.1"/>
    <property type="molecule type" value="Genomic_DNA"/>
</dbReference>
<protein>
    <submittedName>
        <fullName evidence="1">Uncharacterized protein</fullName>
    </submittedName>
</protein>
<comment type="caution">
    <text evidence="1">The sequence shown here is derived from an EMBL/GenBank/DDBJ whole genome shotgun (WGS) entry which is preliminary data.</text>
</comment>
<keyword evidence="2" id="KW-1185">Reference proteome</keyword>
<gene>
    <name evidence="1" type="ORF">CHS0354_028926</name>
</gene>
<sequence length="104" mass="11245">QGRQTFNLAVCVGIGAGSTSREDKLSTLMCVGIGAGTISKAEQTSAWLIVKGLEFVRQEIETRKAGLRVKVLELFRQCKGDKSSSLMTVKFFSLFDKASNPSGQ</sequence>
<reference evidence="1" key="1">
    <citation type="journal article" date="2021" name="Genome Biol. Evol.">
        <title>A High-Quality Reference Genome for a Parasitic Bivalve with Doubly Uniparental Inheritance (Bivalvia: Unionida).</title>
        <authorList>
            <person name="Smith C.H."/>
        </authorList>
    </citation>
    <scope>NUCLEOTIDE SEQUENCE</scope>
    <source>
        <strain evidence="1">CHS0354</strain>
    </source>
</reference>
<name>A0AAE0SJH8_9BIVA</name>
<accession>A0AAE0SJH8</accession>
<evidence type="ECO:0000313" key="2">
    <source>
        <dbReference type="Proteomes" id="UP001195483"/>
    </source>
</evidence>
<feature type="non-terminal residue" evidence="1">
    <location>
        <position position="104"/>
    </location>
</feature>
<dbReference type="AlphaFoldDB" id="A0AAE0SJH8"/>
<proteinExistence type="predicted"/>
<dbReference type="Proteomes" id="UP001195483">
    <property type="component" value="Unassembled WGS sequence"/>
</dbReference>
<reference evidence="1" key="3">
    <citation type="submission" date="2023-05" db="EMBL/GenBank/DDBJ databases">
        <authorList>
            <person name="Smith C.H."/>
        </authorList>
    </citation>
    <scope>NUCLEOTIDE SEQUENCE</scope>
    <source>
        <strain evidence="1">CHS0354</strain>
        <tissue evidence="1">Mantle</tissue>
    </source>
</reference>
<reference evidence="1" key="2">
    <citation type="journal article" date="2021" name="Genome Biol. Evol.">
        <title>Developing a high-quality reference genome for a parasitic bivalve with doubly uniparental inheritance (Bivalvia: Unionida).</title>
        <authorList>
            <person name="Smith C.H."/>
        </authorList>
    </citation>
    <scope>NUCLEOTIDE SEQUENCE</scope>
    <source>
        <strain evidence="1">CHS0354</strain>
        <tissue evidence="1">Mantle</tissue>
    </source>
</reference>